<proteinExistence type="predicted"/>
<organism evidence="1 2">
    <name type="scientific">Microcystis panniformis FACHB-1757</name>
    <dbReference type="NCBI Taxonomy" id="1638788"/>
    <lineage>
        <taxon>Bacteria</taxon>
        <taxon>Bacillati</taxon>
        <taxon>Cyanobacteriota</taxon>
        <taxon>Cyanophyceae</taxon>
        <taxon>Oscillatoriophycideae</taxon>
        <taxon>Chroococcales</taxon>
        <taxon>Microcystaceae</taxon>
        <taxon>Microcystis</taxon>
    </lineage>
</organism>
<keyword evidence="2" id="KW-1185">Reference proteome</keyword>
<accession>A0A0K1RXD7</accession>
<dbReference type="EMBL" id="CP011339">
    <property type="protein sequence ID" value="AKV66366.1"/>
    <property type="molecule type" value="Genomic_DNA"/>
</dbReference>
<dbReference type="PATRIC" id="fig|1638788.3.peg.1195"/>
<sequence>MPLSADRQRAIVARLDRTSVLVKLPNDTLTPWRFSGK</sequence>
<protein>
    <submittedName>
        <fullName evidence="1">Uncharacterized protein</fullName>
    </submittedName>
</protein>
<reference evidence="1 2" key="1">
    <citation type="journal article" date="2016" name="Stand. Genomic Sci.">
        <title>Complete genome sequence and genomic characterization of Microcystis panniformis FACHB 1757 by third-generation sequencing.</title>
        <authorList>
            <person name="Zhang J.Y."/>
            <person name="Guan R."/>
            <person name="Zhang H.J."/>
            <person name="Li H."/>
            <person name="Xiao P."/>
            <person name="Yu G.L."/>
            <person name="Du L."/>
            <person name="Cao D.M."/>
            <person name="Zhu B.C."/>
            <person name="Li R.H."/>
            <person name="Lu Z.H."/>
        </authorList>
    </citation>
    <scope>NUCLEOTIDE SEQUENCE [LARGE SCALE GENOMIC DNA]</scope>
    <source>
        <strain evidence="1 2">FACHB-1757</strain>
    </source>
</reference>
<dbReference type="Proteomes" id="UP000068167">
    <property type="component" value="Chromosome"/>
</dbReference>
<dbReference type="KEGG" id="mpk:VL20_1188"/>
<name>A0A0K1RXD7_9CHRO</name>
<gene>
    <name evidence="1" type="ORF">VL20_1188</name>
</gene>
<dbReference type="AlphaFoldDB" id="A0A0K1RXD7"/>
<evidence type="ECO:0000313" key="2">
    <source>
        <dbReference type="Proteomes" id="UP000068167"/>
    </source>
</evidence>
<evidence type="ECO:0000313" key="1">
    <source>
        <dbReference type="EMBL" id="AKV66366.1"/>
    </source>
</evidence>